<protein>
    <submittedName>
        <fullName evidence="6">Cytochrome c</fullName>
    </submittedName>
</protein>
<evidence type="ECO:0000313" key="6">
    <source>
        <dbReference type="EMBL" id="MEA5139919.1"/>
    </source>
</evidence>
<accession>A0ABU5QAP9</accession>
<evidence type="ECO:0000313" key="7">
    <source>
        <dbReference type="Proteomes" id="UP001302949"/>
    </source>
</evidence>
<name>A0ABU5QAP9_9BACT</name>
<dbReference type="InterPro" id="IPR036909">
    <property type="entry name" value="Cyt_c-like_dom_sf"/>
</dbReference>
<dbReference type="Proteomes" id="UP001302949">
    <property type="component" value="Unassembled WGS sequence"/>
</dbReference>
<evidence type="ECO:0000256" key="2">
    <source>
        <dbReference type="ARBA" id="ARBA00022723"/>
    </source>
</evidence>
<keyword evidence="7" id="KW-1185">Reference proteome</keyword>
<dbReference type="PROSITE" id="PS51007">
    <property type="entry name" value="CYTC"/>
    <property type="match status" value="1"/>
</dbReference>
<evidence type="ECO:0000256" key="4">
    <source>
        <dbReference type="PROSITE-ProRule" id="PRU00433"/>
    </source>
</evidence>
<dbReference type="Gene3D" id="1.10.760.10">
    <property type="entry name" value="Cytochrome c-like domain"/>
    <property type="match status" value="1"/>
</dbReference>
<evidence type="ECO:0000259" key="5">
    <source>
        <dbReference type="PROSITE" id="PS51007"/>
    </source>
</evidence>
<dbReference type="PANTHER" id="PTHR35008:SF8">
    <property type="entry name" value="ALCOHOL DEHYDROGENASE CYTOCHROME C SUBUNIT"/>
    <property type="match status" value="1"/>
</dbReference>
<proteinExistence type="predicted"/>
<dbReference type="SUPFAM" id="SSF46626">
    <property type="entry name" value="Cytochrome c"/>
    <property type="match status" value="1"/>
</dbReference>
<keyword evidence="1 4" id="KW-0349">Heme</keyword>
<sequence length="133" mass="14824">MKALLIIASMLFLTPFWQNNEEDELAESIARGKEIYLNNCIVCHMGKGEGVAKLNPPLAGSDYLLKTPDKAIRAIKYGLQDAIEVNGVKYKGMMPESGLENEEIADVMNYISNTWGNKSERIFDAKIVEGIKK</sequence>
<dbReference type="InterPro" id="IPR009056">
    <property type="entry name" value="Cyt_c-like_dom"/>
</dbReference>
<evidence type="ECO:0000256" key="1">
    <source>
        <dbReference type="ARBA" id="ARBA00022617"/>
    </source>
</evidence>
<organism evidence="6 7">
    <name type="scientific">Arcicella rigui</name>
    <dbReference type="NCBI Taxonomy" id="797020"/>
    <lineage>
        <taxon>Bacteria</taxon>
        <taxon>Pseudomonadati</taxon>
        <taxon>Bacteroidota</taxon>
        <taxon>Cytophagia</taxon>
        <taxon>Cytophagales</taxon>
        <taxon>Flectobacillaceae</taxon>
        <taxon>Arcicella</taxon>
    </lineage>
</organism>
<dbReference type="EMBL" id="JAYFUM010000013">
    <property type="protein sequence ID" value="MEA5139919.1"/>
    <property type="molecule type" value="Genomic_DNA"/>
</dbReference>
<dbReference type="Pfam" id="PF00034">
    <property type="entry name" value="Cytochrom_C"/>
    <property type="match status" value="1"/>
</dbReference>
<comment type="caution">
    <text evidence="6">The sequence shown here is derived from an EMBL/GenBank/DDBJ whole genome shotgun (WGS) entry which is preliminary data.</text>
</comment>
<gene>
    <name evidence="6" type="ORF">VB248_12275</name>
</gene>
<keyword evidence="3 4" id="KW-0408">Iron</keyword>
<dbReference type="RefSeq" id="WP_323297078.1">
    <property type="nucleotide sequence ID" value="NZ_JAYFUM010000013.1"/>
</dbReference>
<keyword evidence="2 4" id="KW-0479">Metal-binding</keyword>
<reference evidence="6 7" key="1">
    <citation type="submission" date="2023-12" db="EMBL/GenBank/DDBJ databases">
        <title>Novel species of the genus Arcicella isolated from rivers.</title>
        <authorList>
            <person name="Lu H."/>
        </authorList>
    </citation>
    <scope>NUCLEOTIDE SEQUENCE [LARGE SCALE GENOMIC DNA]</scope>
    <source>
        <strain evidence="6 7">KCTC 23307</strain>
    </source>
</reference>
<dbReference type="PANTHER" id="PTHR35008">
    <property type="entry name" value="BLL4482 PROTEIN-RELATED"/>
    <property type="match status" value="1"/>
</dbReference>
<evidence type="ECO:0000256" key="3">
    <source>
        <dbReference type="ARBA" id="ARBA00023004"/>
    </source>
</evidence>
<feature type="domain" description="Cytochrome c" evidence="5">
    <location>
        <begin position="27"/>
        <end position="115"/>
    </location>
</feature>
<dbReference type="InterPro" id="IPR051459">
    <property type="entry name" value="Cytochrome_c-type_DH"/>
</dbReference>